<accession>A0ABM8S8R2</accession>
<protein>
    <recommendedName>
        <fullName evidence="1">DUF4124 domain-containing protein</fullName>
    </recommendedName>
</protein>
<dbReference type="InterPro" id="IPR025392">
    <property type="entry name" value="DUF4124"/>
</dbReference>
<organism evidence="2 3">
    <name type="scientific">Nitrospira defluvii</name>
    <dbReference type="NCBI Taxonomy" id="330214"/>
    <lineage>
        <taxon>Bacteria</taxon>
        <taxon>Pseudomonadati</taxon>
        <taxon>Nitrospirota</taxon>
        <taxon>Nitrospiria</taxon>
        <taxon>Nitrospirales</taxon>
        <taxon>Nitrospiraceae</taxon>
        <taxon>Nitrospira</taxon>
    </lineage>
</organism>
<dbReference type="Gene3D" id="2.40.70.10">
    <property type="entry name" value="Acid Proteases"/>
    <property type="match status" value="1"/>
</dbReference>
<dbReference type="InterPro" id="IPR034122">
    <property type="entry name" value="Retropepsin-like_bacterial"/>
</dbReference>
<dbReference type="SUPFAM" id="SSF50630">
    <property type="entry name" value="Acid proteases"/>
    <property type="match status" value="1"/>
</dbReference>
<dbReference type="Pfam" id="PF13650">
    <property type="entry name" value="Asp_protease_2"/>
    <property type="match status" value="1"/>
</dbReference>
<feature type="domain" description="DUF4124" evidence="1">
    <location>
        <begin position="31"/>
        <end position="73"/>
    </location>
</feature>
<evidence type="ECO:0000313" key="3">
    <source>
        <dbReference type="Proteomes" id="UP000675880"/>
    </source>
</evidence>
<proteinExistence type="predicted"/>
<dbReference type="Proteomes" id="UP000675880">
    <property type="component" value="Unassembled WGS sequence"/>
</dbReference>
<gene>
    <name evidence="2" type="ORF">NSPZN2_70038</name>
</gene>
<keyword evidence="3" id="KW-1185">Reference proteome</keyword>
<dbReference type="CDD" id="cd05483">
    <property type="entry name" value="retropepsin_like_bacteria"/>
    <property type="match status" value="1"/>
</dbReference>
<dbReference type="EMBL" id="CAJNBJ010000020">
    <property type="protein sequence ID" value="CAE6794801.1"/>
    <property type="molecule type" value="Genomic_DNA"/>
</dbReference>
<dbReference type="Pfam" id="PF13511">
    <property type="entry name" value="DUF4124"/>
    <property type="match status" value="1"/>
</dbReference>
<evidence type="ECO:0000313" key="2">
    <source>
        <dbReference type="EMBL" id="CAE6794801.1"/>
    </source>
</evidence>
<dbReference type="InterPro" id="IPR021109">
    <property type="entry name" value="Peptidase_aspartic_dom_sf"/>
</dbReference>
<name>A0ABM8S8R2_9BACT</name>
<reference evidence="2 3" key="1">
    <citation type="submission" date="2021-02" db="EMBL/GenBank/DDBJ databases">
        <authorList>
            <person name="Han P."/>
        </authorList>
    </citation>
    <scope>NUCLEOTIDE SEQUENCE [LARGE SCALE GENOMIC DNA]</scope>
    <source>
        <strain evidence="2">Candidatus Nitrospira sp. ZN2</strain>
    </source>
</reference>
<evidence type="ECO:0000259" key="1">
    <source>
        <dbReference type="Pfam" id="PF13511"/>
    </source>
</evidence>
<comment type="caution">
    <text evidence="2">The sequence shown here is derived from an EMBL/GenBank/DDBJ whole genome shotgun (WGS) entry which is preliminary data.</text>
</comment>
<sequence length="247" mass="26242">MTSRCNQAPLDVLPIPRIAPATVLTVLTLVLLVVPTTFANGTLFECVDAHGKTVFTDSPRQFLSCHAVNLLSPKASTGPMPPTSMPFPPNAPQHVGKTPSSPLLLDYSHATAVPVERLGSVLVVMATLNDSKQARLIVDTGASQTIISRRLATELGLASTAYATRVLLHTASGSVQVDAVILDAIRIGGAELRNSQVLIHDLPDLPFTVDGLLGLSFLGAYQITLDSSRGELHLKSLPDKTRELGDR</sequence>